<accession>A0A0W1AUA5</accession>
<keyword evidence="1" id="KW-1133">Transmembrane helix</keyword>
<organism evidence="2 3">
    <name type="scientific">Paenibacillus etheri</name>
    <dbReference type="NCBI Taxonomy" id="1306852"/>
    <lineage>
        <taxon>Bacteria</taxon>
        <taxon>Bacillati</taxon>
        <taxon>Bacillota</taxon>
        <taxon>Bacilli</taxon>
        <taxon>Bacillales</taxon>
        <taxon>Paenibacillaceae</taxon>
        <taxon>Paenibacillus</taxon>
    </lineage>
</organism>
<dbReference type="Proteomes" id="UP000054709">
    <property type="component" value="Unassembled WGS sequence"/>
</dbReference>
<feature type="transmembrane region" description="Helical" evidence="1">
    <location>
        <begin position="204"/>
        <end position="226"/>
    </location>
</feature>
<reference evidence="2 3" key="1">
    <citation type="journal article" date="2015" name="Int. Biodeterior. Biodegradation">
        <title>Physiological and genetic screening methods for the isolation of methyl tert-butyl ether-degrading bacteria for bioremediation purposes.</title>
        <authorList>
            <person name="Guisado I.M."/>
            <person name="Purswani J."/>
            <person name="Gonzalez Lopez J."/>
            <person name="Pozo C."/>
        </authorList>
    </citation>
    <scope>NUCLEOTIDE SEQUENCE [LARGE SCALE GENOMIC DNA]</scope>
    <source>
        <strain evidence="2 3">SH7</strain>
    </source>
</reference>
<gene>
    <name evidence="2" type="ORF">UQ64_25160</name>
</gene>
<evidence type="ECO:0000313" key="2">
    <source>
        <dbReference type="EMBL" id="KTD84923.1"/>
    </source>
</evidence>
<keyword evidence="3" id="KW-1185">Reference proteome</keyword>
<evidence type="ECO:0000256" key="1">
    <source>
        <dbReference type="SAM" id="Phobius"/>
    </source>
</evidence>
<sequence length="237" mass="26853">MPLKWRGLTILTLLLTMILISGCSNGTVHVTVNKNQSVDLAMNVKLDSRTEALISDKMEKSLTDKLKEEGIQLEKRQEGKSTVYQFQKNYASFEDIGSTSMGLDIVDLQLVTKKNLLYTKYDVEAQPQFNSYMDTIMDNMGTLSLSKPIIRAVLKNLAFDFKLTLPIDLIGDNNATVDEGRTLTWNVTLGDTEPIKMQLYVPNVWNIVIVLIILVVVIIATILFFVRKRKHRKVNRA</sequence>
<dbReference type="EMBL" id="LCZJ02000033">
    <property type="protein sequence ID" value="KTD84923.1"/>
    <property type="molecule type" value="Genomic_DNA"/>
</dbReference>
<name>A0A0W1AUA5_9BACL</name>
<dbReference type="PROSITE" id="PS51257">
    <property type="entry name" value="PROKAR_LIPOPROTEIN"/>
    <property type="match status" value="1"/>
</dbReference>
<proteinExistence type="predicted"/>
<keyword evidence="1" id="KW-0472">Membrane</keyword>
<evidence type="ECO:0008006" key="4">
    <source>
        <dbReference type="Google" id="ProtNLM"/>
    </source>
</evidence>
<evidence type="ECO:0000313" key="3">
    <source>
        <dbReference type="Proteomes" id="UP000054709"/>
    </source>
</evidence>
<dbReference type="AlphaFoldDB" id="A0A0W1AUA5"/>
<keyword evidence="1" id="KW-0812">Transmembrane</keyword>
<comment type="caution">
    <text evidence="2">The sequence shown here is derived from an EMBL/GenBank/DDBJ whole genome shotgun (WGS) entry which is preliminary data.</text>
</comment>
<dbReference type="OrthoDB" id="2586411at2"/>
<protein>
    <recommendedName>
        <fullName evidence="4">DUF3153 domain-containing protein</fullName>
    </recommendedName>
</protein>